<evidence type="ECO:0000313" key="1">
    <source>
        <dbReference type="EMBL" id="MBX38511.1"/>
    </source>
</evidence>
<reference evidence="1" key="1">
    <citation type="submission" date="2018-02" db="EMBL/GenBank/DDBJ databases">
        <title>Rhizophora mucronata_Transcriptome.</title>
        <authorList>
            <person name="Meera S.P."/>
            <person name="Sreeshan A."/>
            <person name="Augustine A."/>
        </authorList>
    </citation>
    <scope>NUCLEOTIDE SEQUENCE</scope>
    <source>
        <tissue evidence="1">Leaf</tissue>
    </source>
</reference>
<protein>
    <submittedName>
        <fullName evidence="1">Uncharacterized protein</fullName>
    </submittedName>
</protein>
<dbReference type="AlphaFoldDB" id="A0A2P2N7P2"/>
<accession>A0A2P2N7P2</accession>
<dbReference type="EMBL" id="GGEC01058027">
    <property type="protein sequence ID" value="MBX38511.1"/>
    <property type="molecule type" value="Transcribed_RNA"/>
</dbReference>
<name>A0A2P2N7P2_RHIMU</name>
<sequence>MNPRTPGEQEERKKRGKKSFLLILSESCF</sequence>
<proteinExistence type="predicted"/>
<organism evidence="1">
    <name type="scientific">Rhizophora mucronata</name>
    <name type="common">Asiatic mangrove</name>
    <dbReference type="NCBI Taxonomy" id="61149"/>
    <lineage>
        <taxon>Eukaryota</taxon>
        <taxon>Viridiplantae</taxon>
        <taxon>Streptophyta</taxon>
        <taxon>Embryophyta</taxon>
        <taxon>Tracheophyta</taxon>
        <taxon>Spermatophyta</taxon>
        <taxon>Magnoliopsida</taxon>
        <taxon>eudicotyledons</taxon>
        <taxon>Gunneridae</taxon>
        <taxon>Pentapetalae</taxon>
        <taxon>rosids</taxon>
        <taxon>fabids</taxon>
        <taxon>Malpighiales</taxon>
        <taxon>Rhizophoraceae</taxon>
        <taxon>Rhizophora</taxon>
    </lineage>
</organism>